<dbReference type="PANTHER" id="PTHR21357:SF4">
    <property type="entry name" value="FAM172 FAMILY PROTEIN HOMOLOG CG10038"/>
    <property type="match status" value="1"/>
</dbReference>
<dbReference type="Proteomes" id="UP001149090">
    <property type="component" value="Unassembled WGS sequence"/>
</dbReference>
<feature type="domain" description="Arb2" evidence="1">
    <location>
        <begin position="145"/>
        <end position="229"/>
    </location>
</feature>
<dbReference type="PANTHER" id="PTHR21357">
    <property type="entry name" value="FAM172 FAMILY PROTEIN HOMOLOG CG10038"/>
    <property type="match status" value="1"/>
</dbReference>
<evidence type="ECO:0000259" key="1">
    <source>
        <dbReference type="Pfam" id="PF22749"/>
    </source>
</evidence>
<comment type="caution">
    <text evidence="2">The sequence shown here is derived from an EMBL/GenBank/DDBJ whole genome shotgun (WGS) entry which is preliminary data.</text>
</comment>
<dbReference type="GO" id="GO:0005634">
    <property type="term" value="C:nucleus"/>
    <property type="evidence" value="ECO:0007669"/>
    <property type="project" value="TreeGrafter"/>
</dbReference>
<dbReference type="GO" id="GO:0031048">
    <property type="term" value="P:regulatory ncRNA-mediated heterochromatin formation"/>
    <property type="evidence" value="ECO:0007669"/>
    <property type="project" value="TreeGrafter"/>
</dbReference>
<evidence type="ECO:0000313" key="3">
    <source>
        <dbReference type="Proteomes" id="UP001149090"/>
    </source>
</evidence>
<proteinExistence type="predicted"/>
<dbReference type="EMBL" id="JAPDFW010000055">
    <property type="protein sequence ID" value="KAJ5078108.1"/>
    <property type="molecule type" value="Genomic_DNA"/>
</dbReference>
<dbReference type="AlphaFoldDB" id="A0A9Q0LSC0"/>
<dbReference type="Pfam" id="PF22749">
    <property type="entry name" value="Arb2"/>
    <property type="match status" value="2"/>
</dbReference>
<reference evidence="2" key="1">
    <citation type="submission" date="2022-10" db="EMBL/GenBank/DDBJ databases">
        <title>Novel sulphate-reducing endosymbionts in the free-living metamonad Anaeramoeba.</title>
        <authorList>
            <person name="Jerlstrom-Hultqvist J."/>
            <person name="Cepicka I."/>
            <person name="Gallot-Lavallee L."/>
            <person name="Salas-Leiva D."/>
            <person name="Curtis B.A."/>
            <person name="Zahonova K."/>
            <person name="Pipaliya S."/>
            <person name="Dacks J."/>
            <person name="Roger A.J."/>
        </authorList>
    </citation>
    <scope>NUCLEOTIDE SEQUENCE</scope>
    <source>
        <strain evidence="2">BMAN</strain>
    </source>
</reference>
<dbReference type="OMA" id="LAFVELX"/>
<gene>
    <name evidence="2" type="ORF">M0811_05366</name>
</gene>
<accession>A0A9Q0LSC0</accession>
<dbReference type="GO" id="GO:0035197">
    <property type="term" value="F:siRNA binding"/>
    <property type="evidence" value="ECO:0007669"/>
    <property type="project" value="TreeGrafter"/>
</dbReference>
<feature type="domain" description="Arb2" evidence="1">
    <location>
        <begin position="2"/>
        <end position="139"/>
    </location>
</feature>
<keyword evidence="3" id="KW-1185">Reference proteome</keyword>
<protein>
    <recommendedName>
        <fullName evidence="1">Arb2 domain-containing protein</fullName>
    </recommendedName>
</protein>
<dbReference type="InterPro" id="IPR053858">
    <property type="entry name" value="Arb2_dom"/>
</dbReference>
<dbReference type="InterPro" id="IPR048263">
    <property type="entry name" value="Arb2"/>
</dbReference>
<dbReference type="OrthoDB" id="312027at2759"/>
<sequence>MEELKKMGLTINSENRIVYIKNGEIFHYSNGKELQKVSIHIIEYVEEYLKSNLKMEEIMIPFELEENKKSKKVKIFQSQNLYQNEDKLLILVQGSGEVRPGIWTRKFCVTQGLNRGSMIPFVENAIQKGYSVIIANPNEKMPKITNQKVNHLQYIWNEIVMKCPAKDIYIVAHSRGGFDTSDLISSDIKGLERIKKIAFTDALIRIRSDNGYDILEKKSKHWICSEKPLDTKLKSNGEFRVSAGTLEHSESTPNAMESIFKYFDD</sequence>
<evidence type="ECO:0000313" key="2">
    <source>
        <dbReference type="EMBL" id="KAJ5078108.1"/>
    </source>
</evidence>
<name>A0A9Q0LSC0_ANAIG</name>
<organism evidence="2 3">
    <name type="scientific">Anaeramoeba ignava</name>
    <name type="common">Anaerobic marine amoeba</name>
    <dbReference type="NCBI Taxonomy" id="1746090"/>
    <lineage>
        <taxon>Eukaryota</taxon>
        <taxon>Metamonada</taxon>
        <taxon>Anaeramoebidae</taxon>
        <taxon>Anaeramoeba</taxon>
    </lineage>
</organism>